<feature type="compositionally biased region" description="Polar residues" evidence="5">
    <location>
        <begin position="41"/>
        <end position="61"/>
    </location>
</feature>
<dbReference type="EMBL" id="CP115612">
    <property type="protein sequence ID" value="WBW73595.1"/>
    <property type="molecule type" value="Genomic_DNA"/>
</dbReference>
<dbReference type="GO" id="GO:0016020">
    <property type="term" value="C:membrane"/>
    <property type="evidence" value="ECO:0007669"/>
    <property type="project" value="UniProtKB-SubCell"/>
</dbReference>
<dbReference type="RefSeq" id="XP_056037838.1">
    <property type="nucleotide sequence ID" value="XM_056182781.1"/>
</dbReference>
<organism evidence="7 8">
    <name type="scientific">Schizosaccharomyces osmophilus</name>
    <dbReference type="NCBI Taxonomy" id="2545709"/>
    <lineage>
        <taxon>Eukaryota</taxon>
        <taxon>Fungi</taxon>
        <taxon>Dikarya</taxon>
        <taxon>Ascomycota</taxon>
        <taxon>Taphrinomycotina</taxon>
        <taxon>Schizosaccharomycetes</taxon>
        <taxon>Schizosaccharomycetales</taxon>
        <taxon>Schizosaccharomycetaceae</taxon>
        <taxon>Schizosaccharomyces</taxon>
    </lineage>
</organism>
<feature type="transmembrane region" description="Helical" evidence="6">
    <location>
        <begin position="184"/>
        <end position="202"/>
    </location>
</feature>
<protein>
    <submittedName>
        <fullName evidence="7">Transmembrane transporter</fullName>
    </submittedName>
</protein>
<evidence type="ECO:0000256" key="2">
    <source>
        <dbReference type="ARBA" id="ARBA00022692"/>
    </source>
</evidence>
<dbReference type="Gene3D" id="1.20.1250.20">
    <property type="entry name" value="MFS general substrate transporter like domains"/>
    <property type="match status" value="1"/>
</dbReference>
<dbReference type="AlphaFoldDB" id="A0AAF0AX04"/>
<feature type="transmembrane region" description="Helical" evidence="6">
    <location>
        <begin position="542"/>
        <end position="565"/>
    </location>
</feature>
<feature type="region of interest" description="Disordered" evidence="5">
    <location>
        <begin position="1"/>
        <end position="100"/>
    </location>
</feature>
<evidence type="ECO:0000313" key="8">
    <source>
        <dbReference type="Proteomes" id="UP001212411"/>
    </source>
</evidence>
<feature type="compositionally biased region" description="Polar residues" evidence="5">
    <location>
        <begin position="78"/>
        <end position="87"/>
    </location>
</feature>
<feature type="transmembrane region" description="Helical" evidence="6">
    <location>
        <begin position="121"/>
        <end position="141"/>
    </location>
</feature>
<evidence type="ECO:0000256" key="1">
    <source>
        <dbReference type="ARBA" id="ARBA00004141"/>
    </source>
</evidence>
<evidence type="ECO:0000256" key="3">
    <source>
        <dbReference type="ARBA" id="ARBA00022989"/>
    </source>
</evidence>
<feature type="transmembrane region" description="Helical" evidence="6">
    <location>
        <begin position="611"/>
        <end position="630"/>
    </location>
</feature>
<dbReference type="InterPro" id="IPR011701">
    <property type="entry name" value="MFS"/>
</dbReference>
<sequence>MSRRDDEHTPLLVSDPSVNRAYRSRTPSPKREYCSSCPLLSRSSTENENGASSTVGNTTTSDSKHNLASQSSSSHQSYKATDNNEPVSFNDPEDQSRAFSDEGCSRIDCCMDTTPRLRRRLISPLLVLPLNFINAFAWAMIEIPLLFLLRQGLCAKHYGLDPSGLTPGDPMCRLPEITAGVSKYRAAFGSVAAFLGLLSTAYYGTLGDIYGRRLVLMIAVFFLLIGDLFLLYQSYTSSQFSFILLSACLKGIGGYVSTILAGQNSFVADCTQNEHRAWYLALNFATYHVGTALGPTISGYILQCSSQMYYVFVITSMLWTFYILYVWLILPESLNRSEDRVQGSHLSLSSILNTCLGPLKVLWPQVVCTEESCSIRQYDVNCDTHAGRRHWDVMLAAVLIFLALIGAGAMALLPIYADFHFGWGPMKASFILFTDSFASAFTLVAIFPLVSKIIERVLETLHSSKGLFNYLSSRTDNPSTLEGIRNVFSYLTLPGYTNENVLRANTLNEIYTVVKRDVWNTRFSFIVAICSSVLLAKAKTDASLFVAVIVQAVSNMLIPCVQSIALNGVLSEYNGRILAAFAVFEAAALIIRGPMYAYIYAASVDTSFPNLIFYVSALLYVICLVVTYFMRLYKPLNRK</sequence>
<evidence type="ECO:0000256" key="5">
    <source>
        <dbReference type="SAM" id="MobiDB-lite"/>
    </source>
</evidence>
<dbReference type="SUPFAM" id="SSF103473">
    <property type="entry name" value="MFS general substrate transporter"/>
    <property type="match status" value="2"/>
</dbReference>
<feature type="transmembrane region" description="Helical" evidence="6">
    <location>
        <begin position="277"/>
        <end position="302"/>
    </location>
</feature>
<evidence type="ECO:0000256" key="4">
    <source>
        <dbReference type="ARBA" id="ARBA00023136"/>
    </source>
</evidence>
<dbReference type="GeneID" id="80877470"/>
<dbReference type="KEGG" id="som:SOMG_03994"/>
<gene>
    <name evidence="7" type="ORF">SOMG_03994</name>
</gene>
<evidence type="ECO:0000313" key="7">
    <source>
        <dbReference type="EMBL" id="WBW73595.1"/>
    </source>
</evidence>
<dbReference type="Pfam" id="PF07690">
    <property type="entry name" value="MFS_1"/>
    <property type="match status" value="1"/>
</dbReference>
<keyword evidence="4 6" id="KW-0472">Membrane</keyword>
<feature type="transmembrane region" description="Helical" evidence="6">
    <location>
        <begin position="519"/>
        <end position="536"/>
    </location>
</feature>
<accession>A0AAF0AX04</accession>
<keyword evidence="8" id="KW-1185">Reference proteome</keyword>
<feature type="transmembrane region" description="Helical" evidence="6">
    <location>
        <begin position="577"/>
        <end position="599"/>
    </location>
</feature>
<dbReference type="Proteomes" id="UP001212411">
    <property type="component" value="Chromosome 2"/>
</dbReference>
<dbReference type="PANTHER" id="PTHR23507">
    <property type="entry name" value="ZGC:174356"/>
    <property type="match status" value="1"/>
</dbReference>
<comment type="subcellular location">
    <subcellularLocation>
        <location evidence="1">Membrane</location>
        <topology evidence="1">Multi-pass membrane protein</topology>
    </subcellularLocation>
</comment>
<proteinExistence type="predicted"/>
<keyword evidence="2 6" id="KW-0812">Transmembrane</keyword>
<feature type="transmembrane region" description="Helical" evidence="6">
    <location>
        <begin position="238"/>
        <end position="256"/>
    </location>
</feature>
<feature type="transmembrane region" description="Helical" evidence="6">
    <location>
        <begin position="214"/>
        <end position="232"/>
    </location>
</feature>
<dbReference type="PANTHER" id="PTHR23507:SF1">
    <property type="entry name" value="FI18259P1-RELATED"/>
    <property type="match status" value="1"/>
</dbReference>
<reference evidence="7 8" key="1">
    <citation type="journal article" date="2023" name="G3 (Bethesda)">
        <title>A high-quality reference genome for the fission yeast Schizosaccharomyces osmophilus.</title>
        <authorList>
            <person name="Jia G.S."/>
            <person name="Zhang W.C."/>
            <person name="Liang Y."/>
            <person name="Liu X.H."/>
            <person name="Rhind N."/>
            <person name="Pidoux A."/>
            <person name="Brysch-Herzberg M."/>
            <person name="Du L.L."/>
        </authorList>
    </citation>
    <scope>NUCLEOTIDE SEQUENCE [LARGE SCALE GENOMIC DNA]</scope>
    <source>
        <strain evidence="7 8">CBS 15793</strain>
    </source>
</reference>
<feature type="transmembrane region" description="Helical" evidence="6">
    <location>
        <begin position="308"/>
        <end position="330"/>
    </location>
</feature>
<keyword evidence="3 6" id="KW-1133">Transmembrane helix</keyword>
<evidence type="ECO:0000256" key="6">
    <source>
        <dbReference type="SAM" id="Phobius"/>
    </source>
</evidence>
<name>A0AAF0AX04_9SCHI</name>
<dbReference type="GO" id="GO:0022857">
    <property type="term" value="F:transmembrane transporter activity"/>
    <property type="evidence" value="ECO:0007669"/>
    <property type="project" value="InterPro"/>
</dbReference>
<feature type="transmembrane region" description="Helical" evidence="6">
    <location>
        <begin position="393"/>
        <end position="416"/>
    </location>
</feature>
<feature type="transmembrane region" description="Helical" evidence="6">
    <location>
        <begin position="428"/>
        <end position="450"/>
    </location>
</feature>
<dbReference type="InterPro" id="IPR036259">
    <property type="entry name" value="MFS_trans_sf"/>
</dbReference>